<dbReference type="SUPFAM" id="SSF49367">
    <property type="entry name" value="Superoxide reductase-like"/>
    <property type="match status" value="1"/>
</dbReference>
<accession>A0A7S4QQ66</accession>
<dbReference type="GO" id="GO:0016491">
    <property type="term" value="F:oxidoreductase activity"/>
    <property type="evidence" value="ECO:0007669"/>
    <property type="project" value="InterPro"/>
</dbReference>
<dbReference type="Pfam" id="PF01880">
    <property type="entry name" value="Desulfoferrodox"/>
    <property type="match status" value="1"/>
</dbReference>
<feature type="domain" description="Desulfoferrodoxin ferrous iron-binding" evidence="1">
    <location>
        <begin position="122"/>
        <end position="205"/>
    </location>
</feature>
<evidence type="ECO:0000259" key="1">
    <source>
        <dbReference type="Pfam" id="PF01880"/>
    </source>
</evidence>
<organism evidence="2">
    <name type="scientific">Alexandrium monilatum</name>
    <dbReference type="NCBI Taxonomy" id="311494"/>
    <lineage>
        <taxon>Eukaryota</taxon>
        <taxon>Sar</taxon>
        <taxon>Alveolata</taxon>
        <taxon>Dinophyceae</taxon>
        <taxon>Gonyaulacales</taxon>
        <taxon>Pyrocystaceae</taxon>
        <taxon>Alexandrium</taxon>
    </lineage>
</organism>
<gene>
    <name evidence="2" type="ORF">AMON00008_LOCUS23615</name>
</gene>
<name>A0A7S4QQ66_9DINO</name>
<evidence type="ECO:0000313" key="2">
    <source>
        <dbReference type="EMBL" id="CAE4589771.1"/>
    </source>
</evidence>
<sequence length="210" mass="21817">MAQAILPQAAVHLRPAPSEQLAMARRPAQLLPALLAGLAILAALGSVGRCFAPSAAQAPQAQRHGIVRHAASERAAELSRKQALMTAAALAAGATRAQAEDLSAKVAALMKVDATPNDNGAPEKHLPKVTVSGSSVEVVVPHVMDAAKPHFIEYVWLKDAKSGEVFSAKAFQATDPSPPTLSASLPKGSSVVPMLFCNLHGLWEGEAFTV</sequence>
<reference evidence="2" key="1">
    <citation type="submission" date="2021-01" db="EMBL/GenBank/DDBJ databases">
        <authorList>
            <person name="Corre E."/>
            <person name="Pelletier E."/>
            <person name="Niang G."/>
            <person name="Scheremetjew M."/>
            <person name="Finn R."/>
            <person name="Kale V."/>
            <person name="Holt S."/>
            <person name="Cochrane G."/>
            <person name="Meng A."/>
            <person name="Brown T."/>
            <person name="Cohen L."/>
        </authorList>
    </citation>
    <scope>NUCLEOTIDE SEQUENCE</scope>
    <source>
        <strain evidence="2">CCMP3105</strain>
    </source>
</reference>
<dbReference type="GO" id="GO:0005506">
    <property type="term" value="F:iron ion binding"/>
    <property type="evidence" value="ECO:0007669"/>
    <property type="project" value="InterPro"/>
</dbReference>
<dbReference type="Gene3D" id="2.60.40.730">
    <property type="entry name" value="SOR catalytic domain"/>
    <property type="match status" value="1"/>
</dbReference>
<dbReference type="EMBL" id="HBNR01034406">
    <property type="protein sequence ID" value="CAE4589771.1"/>
    <property type="molecule type" value="Transcribed_RNA"/>
</dbReference>
<proteinExistence type="predicted"/>
<protein>
    <recommendedName>
        <fullName evidence="1">Desulfoferrodoxin ferrous iron-binding domain-containing protein</fullName>
    </recommendedName>
</protein>
<dbReference type="AlphaFoldDB" id="A0A7S4QQ66"/>
<dbReference type="InterPro" id="IPR036073">
    <property type="entry name" value="Desulfoferrodoxin_Fe-bd_dom_sf"/>
</dbReference>
<dbReference type="InterPro" id="IPR002742">
    <property type="entry name" value="Desulfoferrodoxin_Fe-bd_dom"/>
</dbReference>